<dbReference type="SUPFAM" id="SSF51445">
    <property type="entry name" value="(Trans)glycosidases"/>
    <property type="match status" value="1"/>
</dbReference>
<name>A0AAC9PRX5_9PSEU</name>
<dbReference type="PRINTS" id="PR00131">
    <property type="entry name" value="GLHYDRLASE1"/>
</dbReference>
<gene>
    <name evidence="6" type="ORF">UA74_11810</name>
</gene>
<dbReference type="InterPro" id="IPR001360">
    <property type="entry name" value="Glyco_hydro_1"/>
</dbReference>
<dbReference type="EC" id="3.2.1.21" evidence="6"/>
<comment type="similarity">
    <text evidence="1 4">Belongs to the glycosyl hydrolase 1 family.</text>
</comment>
<sequence>MPTPAAARHPDPALRFPPSFVWGVATSSYQIEGAVDEDGRGDSIWDAFSRRPGAVAGGESGSPACDHYHRWPQDVELLADLGVDAYRLSIAWPRIQPDGRGPANRAGIDFYRRLLGGVRERGIAPFVTMYHWDLPQALEETGGWRERETALRFADYAVLLHDELGDLVENWITLNEPYPSSIAGYAQGRHAPGATEGHGALAAAYHLLLGHGLAVTALRAQARPGDRLGITLNRSPVVPVSDSPADAAAAARLDCVLNHQFSDPVLGAGHPPELTEIFAGVSDFSFRREEDLAAIGTPLDFLGLNYYYRIHVSDAPHTEPDPAARTADDLGLDRTHRPAGVRRTGLTWPVEPAGLREVLTGLRARHGTLPPIYLTENGCAYPDPAEAENTAEAQTPAGGRAATDPAAPTTAPQDLERIDFLAEHLAVLQAVMAEGIDVRGYFLWSLLDNFEWALGYGPRFGIVRVDYQTQERTPRASFHWYRALLAAQEHSVDDAERSTIG</sequence>
<dbReference type="InterPro" id="IPR017853">
    <property type="entry name" value="GH"/>
</dbReference>
<reference evidence="7" key="1">
    <citation type="submission" date="2016-06" db="EMBL/GenBank/DDBJ databases">
        <title>Complete genome sequence of Actinoalloteichus fjordicus DSM 46855 (=ADI127-17), type strain of the new species Actinoalloteichus fjordicus.</title>
        <authorList>
            <person name="Ruckert C."/>
            <person name="Nouioui I."/>
            <person name="Willmese J."/>
            <person name="van Wezel G."/>
            <person name="Klenk H.-P."/>
            <person name="Kalinowski J."/>
            <person name="Zotchev S.B."/>
        </authorList>
    </citation>
    <scope>NUCLEOTIDE SEQUENCE [LARGE SCALE GENOMIC DNA]</scope>
    <source>
        <strain evidence="7">ADI127-7</strain>
    </source>
</reference>
<dbReference type="Pfam" id="PF00232">
    <property type="entry name" value="Glyco_hydro_1"/>
    <property type="match status" value="1"/>
</dbReference>
<dbReference type="InterPro" id="IPR033132">
    <property type="entry name" value="GH_1_N_CS"/>
</dbReference>
<keyword evidence="7" id="KW-1185">Reference proteome</keyword>
<dbReference type="GO" id="GO:0008422">
    <property type="term" value="F:beta-glucosidase activity"/>
    <property type="evidence" value="ECO:0007669"/>
    <property type="project" value="UniProtKB-EC"/>
</dbReference>
<organism evidence="6 7">
    <name type="scientific">Actinoalloteichus fjordicus</name>
    <dbReference type="NCBI Taxonomy" id="1612552"/>
    <lineage>
        <taxon>Bacteria</taxon>
        <taxon>Bacillati</taxon>
        <taxon>Actinomycetota</taxon>
        <taxon>Actinomycetes</taxon>
        <taxon>Pseudonocardiales</taxon>
        <taxon>Pseudonocardiaceae</taxon>
        <taxon>Actinoalloteichus</taxon>
    </lineage>
</organism>
<feature type="compositionally biased region" description="Low complexity" evidence="5">
    <location>
        <begin position="395"/>
        <end position="410"/>
    </location>
</feature>
<evidence type="ECO:0000256" key="5">
    <source>
        <dbReference type="SAM" id="MobiDB-lite"/>
    </source>
</evidence>
<keyword evidence="3 6" id="KW-0326">Glycosidase</keyword>
<dbReference type="PANTHER" id="PTHR10353">
    <property type="entry name" value="GLYCOSYL HYDROLASE"/>
    <property type="match status" value="1"/>
</dbReference>
<evidence type="ECO:0000256" key="1">
    <source>
        <dbReference type="ARBA" id="ARBA00010838"/>
    </source>
</evidence>
<dbReference type="GO" id="GO:0016052">
    <property type="term" value="P:carbohydrate catabolic process"/>
    <property type="evidence" value="ECO:0007669"/>
    <property type="project" value="TreeGrafter"/>
</dbReference>
<dbReference type="Gene3D" id="3.20.20.80">
    <property type="entry name" value="Glycosidases"/>
    <property type="match status" value="1"/>
</dbReference>
<protein>
    <submittedName>
        <fullName evidence="6">Beta-glucosidase/6-phospho-beta-glucosidase/beta-galactosidase</fullName>
        <ecNumber evidence="6">3.2.1.21</ecNumber>
    </submittedName>
</protein>
<evidence type="ECO:0000313" key="6">
    <source>
        <dbReference type="EMBL" id="APU14422.1"/>
    </source>
</evidence>
<dbReference type="GO" id="GO:0005829">
    <property type="term" value="C:cytosol"/>
    <property type="evidence" value="ECO:0007669"/>
    <property type="project" value="TreeGrafter"/>
</dbReference>
<feature type="region of interest" description="Disordered" evidence="5">
    <location>
        <begin position="383"/>
        <end position="410"/>
    </location>
</feature>
<evidence type="ECO:0000313" key="7">
    <source>
        <dbReference type="Proteomes" id="UP000185511"/>
    </source>
</evidence>
<evidence type="ECO:0000256" key="2">
    <source>
        <dbReference type="ARBA" id="ARBA00022801"/>
    </source>
</evidence>
<dbReference type="Proteomes" id="UP000185511">
    <property type="component" value="Chromosome"/>
</dbReference>
<dbReference type="KEGG" id="acad:UA74_11810"/>
<keyword evidence="2 6" id="KW-0378">Hydrolase</keyword>
<dbReference type="PROSITE" id="PS00653">
    <property type="entry name" value="GLYCOSYL_HYDROL_F1_2"/>
    <property type="match status" value="1"/>
</dbReference>
<dbReference type="AlphaFoldDB" id="A0AAC9PRX5"/>
<feature type="region of interest" description="Disordered" evidence="5">
    <location>
        <begin position="316"/>
        <end position="336"/>
    </location>
</feature>
<dbReference type="RefSeq" id="WP_083683143.1">
    <property type="nucleotide sequence ID" value="NZ_CP016076.1"/>
</dbReference>
<dbReference type="PANTHER" id="PTHR10353:SF36">
    <property type="entry name" value="LP05116P"/>
    <property type="match status" value="1"/>
</dbReference>
<evidence type="ECO:0000256" key="3">
    <source>
        <dbReference type="ARBA" id="ARBA00023295"/>
    </source>
</evidence>
<proteinExistence type="inferred from homology"/>
<accession>A0AAC9PRX5</accession>
<dbReference type="FunFam" id="3.20.20.80:FF:000004">
    <property type="entry name" value="Beta-glucosidase 6-phospho-beta-glucosidase"/>
    <property type="match status" value="1"/>
</dbReference>
<evidence type="ECO:0000256" key="4">
    <source>
        <dbReference type="RuleBase" id="RU003690"/>
    </source>
</evidence>
<dbReference type="EMBL" id="CP016076">
    <property type="protein sequence ID" value="APU14422.1"/>
    <property type="molecule type" value="Genomic_DNA"/>
</dbReference>